<dbReference type="EMBL" id="APAU02000016">
    <property type="protein sequence ID" value="EUB61957.1"/>
    <property type="molecule type" value="Genomic_DNA"/>
</dbReference>
<evidence type="ECO:0000313" key="6">
    <source>
        <dbReference type="EMBL" id="EUB61957.1"/>
    </source>
</evidence>
<comment type="subcellular location">
    <subcellularLocation>
        <location evidence="1">Nucleus</location>
    </subcellularLocation>
</comment>
<organism evidence="6 7">
    <name type="scientific">Echinococcus granulosus</name>
    <name type="common">Hydatid tapeworm</name>
    <dbReference type="NCBI Taxonomy" id="6210"/>
    <lineage>
        <taxon>Eukaryota</taxon>
        <taxon>Metazoa</taxon>
        <taxon>Spiralia</taxon>
        <taxon>Lophotrochozoa</taxon>
        <taxon>Platyhelminthes</taxon>
        <taxon>Cestoda</taxon>
        <taxon>Eucestoda</taxon>
        <taxon>Cyclophyllidea</taxon>
        <taxon>Taeniidae</taxon>
        <taxon>Echinococcus</taxon>
        <taxon>Echinococcus granulosus group</taxon>
    </lineage>
</organism>
<sequence length="526" mass="58003">MHLATPKSEKDFISPGCKVESTFEAKSFWLIVLGAACRDFGRTHCATLMALINEIDADLTVTEKDVPVSPCVVISGPPGCGKSNLARSVLLTCAKTNSSFRYIDVSCLEVCPYKVTGAGLPSRGFRLFDLILHEFKHRFLPAHLEFDLRCDSAASFIENACELFHKISKNEDCAEKLRDLSDNVLPIMVTLNSLVRDHTRIVYPGVMASSIVTVLLTSCSWDKFYSGTFASEPTCLYLKAYTREQLAQILIKAAPVDSPRYARFIDILLTVCLPVTRNTNELLFLAQFNWKAFDEPVARGLVAADDEWGQYHYALPTLKRSLSTIYLRPQYDDTQSSDLGKSCAEIRPVQTNLYALELPLYPRYLLLAAYIASYNPKKSDKRFLVKNTGKMSSRSKHYEKKVEHTNCHLYGPRLFPLDRLLAIFYALLNLEGAEEGAGSAPVPALTSLLLGWVGGLCGLGLLAAASSAVAAGSGGVGTLALAGESAGYSEDPLFNPRYRCLLNLETARAVAKSVNIDINRYLLDFV</sequence>
<comment type="caution">
    <text evidence="6">The sequence shown here is derived from an EMBL/GenBank/DDBJ whole genome shotgun (WGS) entry which is preliminary data.</text>
</comment>
<proteinExistence type="predicted"/>
<evidence type="ECO:0000256" key="1">
    <source>
        <dbReference type="ARBA" id="ARBA00004123"/>
    </source>
</evidence>
<dbReference type="GeneID" id="36338945"/>
<evidence type="ECO:0000313" key="7">
    <source>
        <dbReference type="Proteomes" id="UP000019149"/>
    </source>
</evidence>
<feature type="domain" description="ORC5 lid" evidence="5">
    <location>
        <begin position="261"/>
        <end position="308"/>
    </location>
</feature>
<keyword evidence="7" id="KW-1185">Reference proteome</keyword>
<evidence type="ECO:0000256" key="2">
    <source>
        <dbReference type="ARBA" id="ARBA00022705"/>
    </source>
</evidence>
<dbReference type="GO" id="GO:0003688">
    <property type="term" value="F:DNA replication origin binding"/>
    <property type="evidence" value="ECO:0007669"/>
    <property type="project" value="TreeGrafter"/>
</dbReference>
<keyword evidence="3" id="KW-0539">Nucleus</keyword>
<evidence type="ECO:0000256" key="3">
    <source>
        <dbReference type="ARBA" id="ARBA00023242"/>
    </source>
</evidence>
<keyword evidence="2" id="KW-0235">DNA replication</keyword>
<accession>W6UUD9</accession>
<dbReference type="InterPro" id="IPR048866">
    <property type="entry name" value="ORC5_lid"/>
</dbReference>
<dbReference type="RefSeq" id="XP_024353153.1">
    <property type="nucleotide sequence ID" value="XM_024492479.1"/>
</dbReference>
<dbReference type="GO" id="GO:0006270">
    <property type="term" value="P:DNA replication initiation"/>
    <property type="evidence" value="ECO:0007669"/>
    <property type="project" value="TreeGrafter"/>
</dbReference>
<dbReference type="CTD" id="36338945"/>
<dbReference type="STRING" id="6210.W6UUD9"/>
<name>W6UUD9_ECHGR</name>
<dbReference type="Gene3D" id="3.40.50.300">
    <property type="entry name" value="P-loop containing nucleotide triphosphate hydrolases"/>
    <property type="match status" value="1"/>
</dbReference>
<dbReference type="Pfam" id="PF14630">
    <property type="entry name" value="ORC5_C"/>
    <property type="match status" value="1"/>
</dbReference>
<dbReference type="AlphaFoldDB" id="W6UUD9"/>
<evidence type="ECO:0000259" key="5">
    <source>
        <dbReference type="Pfam" id="PF21639"/>
    </source>
</evidence>
<dbReference type="OrthoDB" id="365981at2759"/>
<dbReference type="InterPro" id="IPR020796">
    <property type="entry name" value="ORC5"/>
</dbReference>
<dbReference type="GO" id="GO:0005664">
    <property type="term" value="C:nuclear origin of replication recognition complex"/>
    <property type="evidence" value="ECO:0007669"/>
    <property type="project" value="TreeGrafter"/>
</dbReference>
<dbReference type="PANTHER" id="PTHR12705">
    <property type="entry name" value="ORIGIN RECOGNITION COMPLEX SUBUNIT 5"/>
    <property type="match status" value="1"/>
</dbReference>
<dbReference type="OMA" id="AYICSYL"/>
<reference evidence="6 7" key="1">
    <citation type="journal article" date="2013" name="Nat. Genet.">
        <title>The genome of the hydatid tapeworm Echinococcus granulosus.</title>
        <authorList>
            <person name="Zheng H."/>
            <person name="Zhang W."/>
            <person name="Zhang L."/>
            <person name="Zhang Z."/>
            <person name="Li J."/>
            <person name="Lu G."/>
            <person name="Zhu Y."/>
            <person name="Wang Y."/>
            <person name="Huang Y."/>
            <person name="Liu J."/>
            <person name="Kang H."/>
            <person name="Chen J."/>
            <person name="Wang L."/>
            <person name="Chen A."/>
            <person name="Yu S."/>
            <person name="Gao Z."/>
            <person name="Jin L."/>
            <person name="Gu W."/>
            <person name="Wang Z."/>
            <person name="Zhao L."/>
            <person name="Shi B."/>
            <person name="Wen H."/>
            <person name="Lin R."/>
            <person name="Jones M.K."/>
            <person name="Brejova B."/>
            <person name="Vinar T."/>
            <person name="Zhao G."/>
            <person name="McManus D.P."/>
            <person name="Chen Z."/>
            <person name="Zhou Y."/>
            <person name="Wang S."/>
        </authorList>
    </citation>
    <scope>NUCLEOTIDE SEQUENCE [LARGE SCALE GENOMIC DNA]</scope>
</reference>
<dbReference type="InterPro" id="IPR047088">
    <property type="entry name" value="ORC5_C"/>
</dbReference>
<dbReference type="InterPro" id="IPR027417">
    <property type="entry name" value="P-loop_NTPase"/>
</dbReference>
<dbReference type="KEGG" id="egl:EGR_03230"/>
<evidence type="ECO:0000259" key="4">
    <source>
        <dbReference type="Pfam" id="PF14630"/>
    </source>
</evidence>
<dbReference type="SUPFAM" id="SSF52540">
    <property type="entry name" value="P-loop containing nucleoside triphosphate hydrolases"/>
    <property type="match status" value="2"/>
</dbReference>
<dbReference type="Proteomes" id="UP000019149">
    <property type="component" value="Unassembled WGS sequence"/>
</dbReference>
<feature type="domain" description="Origin recognition complex subunit 5 C-terminal" evidence="4">
    <location>
        <begin position="358"/>
        <end position="522"/>
    </location>
</feature>
<dbReference type="PANTHER" id="PTHR12705:SF0">
    <property type="entry name" value="ORIGIN RECOGNITION COMPLEX SUBUNIT 5"/>
    <property type="match status" value="1"/>
</dbReference>
<protein>
    <submittedName>
        <fullName evidence="6">Origin recognition complex subunit</fullName>
    </submittedName>
</protein>
<gene>
    <name evidence="6" type="ORF">EGR_03230</name>
</gene>
<dbReference type="Pfam" id="PF21639">
    <property type="entry name" value="ORC5_lid"/>
    <property type="match status" value="1"/>
</dbReference>